<protein>
    <recommendedName>
        <fullName evidence="3">Amidohydrolase-related domain-containing protein</fullName>
    </recommendedName>
</protein>
<keyword evidence="5" id="KW-1185">Reference proteome</keyword>
<sequence length="529" mass="58124">MGGVFTKLATVIGLCALISVSLAQAGEFHTPEKDKGGLTENAKVEAKLPNVLILGDSISIGYTRQVRKGLEGKANVIRPKANCGDTPRGLAKIDGWLGDKKWDVIHFNWGLWDLCYRHPESKTQGSGDKVKGTVSTPLPEYEKNLQKLVVRLKKTGATLIWASTTVVPEGEAGRIVGDDIKYNAAAARVMKKHGVAINDLHVTSAAFTPDMFTKAGDVHYKPAGSAKLAAQVVAVIFKALPAQPGGASVIDCHVHLYLLSRPEGISWIKKDNKHLYRDHRPEDFAKVAKSNDVNGVVIVQAGQSIPDNQWNLDVSASDKTLYRGVVGNLSKVIGTDKFAPFFNTLCKDPRYLGYRLSGRYADDLSEAFFRDLEATANAGKSVDFLVGKYSFKDVAAIAKRVPKLRVIIDHFGSVRLEGKPLDLQWVKDFRAVAKHKNVYCKVSALFGRVAKQPAPKNLAFYQPVLDLAFDCYGEDRLVYGSDWPVTKTTAEYAAVLKLTRSYFEPKGTEACEKLFHRNAEKFYAIPPAN</sequence>
<dbReference type="InterPro" id="IPR052350">
    <property type="entry name" value="Metallo-dep_Lactonases"/>
</dbReference>
<dbReference type="InterPro" id="IPR036514">
    <property type="entry name" value="SGNH_hydro_sf"/>
</dbReference>
<dbReference type="AlphaFoldDB" id="A0A2S7U0F4"/>
<dbReference type="EMBL" id="MQWA01000001">
    <property type="protein sequence ID" value="PQJ28486.1"/>
    <property type="molecule type" value="Genomic_DNA"/>
</dbReference>
<dbReference type="InterPro" id="IPR032466">
    <property type="entry name" value="Metal_Hydrolase"/>
</dbReference>
<comment type="similarity">
    <text evidence="1">Belongs to the metallo-dependent hydrolases superfamily.</text>
</comment>
<evidence type="ECO:0000259" key="3">
    <source>
        <dbReference type="Pfam" id="PF04909"/>
    </source>
</evidence>
<evidence type="ECO:0000313" key="5">
    <source>
        <dbReference type="Proteomes" id="UP000239907"/>
    </source>
</evidence>
<evidence type="ECO:0000256" key="2">
    <source>
        <dbReference type="SAM" id="SignalP"/>
    </source>
</evidence>
<evidence type="ECO:0000313" key="4">
    <source>
        <dbReference type="EMBL" id="PQJ28486.1"/>
    </source>
</evidence>
<dbReference type="PANTHER" id="PTHR43569:SF2">
    <property type="entry name" value="AMIDOHYDROLASE-RELATED DOMAIN-CONTAINING PROTEIN"/>
    <property type="match status" value="1"/>
</dbReference>
<dbReference type="InterPro" id="IPR006680">
    <property type="entry name" value="Amidohydro-rel"/>
</dbReference>
<evidence type="ECO:0000256" key="1">
    <source>
        <dbReference type="ARBA" id="ARBA00038310"/>
    </source>
</evidence>
<name>A0A2S7U0F4_9BACT</name>
<feature type="chain" id="PRO_5015554836" description="Amidohydrolase-related domain-containing protein" evidence="2">
    <location>
        <begin position="26"/>
        <end position="529"/>
    </location>
</feature>
<dbReference type="Pfam" id="PF04909">
    <property type="entry name" value="Amidohydro_2"/>
    <property type="match status" value="1"/>
</dbReference>
<dbReference type="GO" id="GO:0016788">
    <property type="term" value="F:hydrolase activity, acting on ester bonds"/>
    <property type="evidence" value="ECO:0007669"/>
    <property type="project" value="UniProtKB-ARBA"/>
</dbReference>
<reference evidence="4 5" key="1">
    <citation type="submission" date="2016-12" db="EMBL/GenBank/DDBJ databases">
        <title>Study of bacterial adaptation to deep sea.</title>
        <authorList>
            <person name="Song J."/>
            <person name="Yoshizawa S."/>
            <person name="Kogure K."/>
        </authorList>
    </citation>
    <scope>NUCLEOTIDE SEQUENCE [LARGE SCALE GENOMIC DNA]</scope>
    <source>
        <strain evidence="4 5">SAORIC-165</strain>
    </source>
</reference>
<dbReference type="Gene3D" id="3.40.50.1110">
    <property type="entry name" value="SGNH hydrolase"/>
    <property type="match status" value="1"/>
</dbReference>
<gene>
    <name evidence="4" type="ORF">BSZ32_08160</name>
</gene>
<accession>A0A2S7U0F4</accession>
<dbReference type="Proteomes" id="UP000239907">
    <property type="component" value="Unassembled WGS sequence"/>
</dbReference>
<dbReference type="SUPFAM" id="SSF51556">
    <property type="entry name" value="Metallo-dependent hydrolases"/>
    <property type="match status" value="1"/>
</dbReference>
<dbReference type="Gene3D" id="3.20.20.140">
    <property type="entry name" value="Metal-dependent hydrolases"/>
    <property type="match status" value="1"/>
</dbReference>
<keyword evidence="2" id="KW-0732">Signal</keyword>
<comment type="caution">
    <text evidence="4">The sequence shown here is derived from an EMBL/GenBank/DDBJ whole genome shotgun (WGS) entry which is preliminary data.</text>
</comment>
<feature type="signal peptide" evidence="2">
    <location>
        <begin position="1"/>
        <end position="25"/>
    </location>
</feature>
<proteinExistence type="inferred from homology"/>
<dbReference type="SUPFAM" id="SSF52266">
    <property type="entry name" value="SGNH hydrolase"/>
    <property type="match status" value="1"/>
</dbReference>
<feature type="domain" description="Amidohydrolase-related" evidence="3">
    <location>
        <begin position="250"/>
        <end position="524"/>
    </location>
</feature>
<dbReference type="CDD" id="cd00229">
    <property type="entry name" value="SGNH_hydrolase"/>
    <property type="match status" value="1"/>
</dbReference>
<dbReference type="PANTHER" id="PTHR43569">
    <property type="entry name" value="AMIDOHYDROLASE"/>
    <property type="match status" value="1"/>
</dbReference>
<organism evidence="4 5">
    <name type="scientific">Rubritalea profundi</name>
    <dbReference type="NCBI Taxonomy" id="1658618"/>
    <lineage>
        <taxon>Bacteria</taxon>
        <taxon>Pseudomonadati</taxon>
        <taxon>Verrucomicrobiota</taxon>
        <taxon>Verrucomicrobiia</taxon>
        <taxon>Verrucomicrobiales</taxon>
        <taxon>Rubritaleaceae</taxon>
        <taxon>Rubritalea</taxon>
    </lineage>
</organism>